<organism evidence="1 2">
    <name type="scientific">Duganella vulcania</name>
    <dbReference type="NCBI Taxonomy" id="2692166"/>
    <lineage>
        <taxon>Bacteria</taxon>
        <taxon>Pseudomonadati</taxon>
        <taxon>Pseudomonadota</taxon>
        <taxon>Betaproteobacteria</taxon>
        <taxon>Burkholderiales</taxon>
        <taxon>Oxalobacteraceae</taxon>
        <taxon>Telluria group</taxon>
        <taxon>Duganella</taxon>
    </lineage>
</organism>
<name>A0A845GD64_9BURK</name>
<dbReference type="EMBL" id="WWCW01000197">
    <property type="protein sequence ID" value="MYM91382.1"/>
    <property type="molecule type" value="Genomic_DNA"/>
</dbReference>
<sequence length="124" mass="13064">MDNNLDSKINSTRDGVTQIGNNLRADAHAAIDKVADKVPPTTDRLANSAHNSVDRVADGVNKMADTMEHTSESLIERGKRVSASCKALTESGRSRVRASPAMSVLLAAAAGYGLSKLLSSRSAK</sequence>
<dbReference type="Gene3D" id="1.20.120.20">
    <property type="entry name" value="Apolipoprotein"/>
    <property type="match status" value="1"/>
</dbReference>
<evidence type="ECO:0008006" key="3">
    <source>
        <dbReference type="Google" id="ProtNLM"/>
    </source>
</evidence>
<evidence type="ECO:0000313" key="1">
    <source>
        <dbReference type="EMBL" id="MYM91382.1"/>
    </source>
</evidence>
<dbReference type="AlphaFoldDB" id="A0A845GD64"/>
<comment type="caution">
    <text evidence="1">The sequence shown here is derived from an EMBL/GenBank/DDBJ whole genome shotgun (WGS) entry which is preliminary data.</text>
</comment>
<dbReference type="Proteomes" id="UP000470302">
    <property type="component" value="Unassembled WGS sequence"/>
</dbReference>
<accession>A0A845GD64</accession>
<gene>
    <name evidence="1" type="ORF">GTP91_29920</name>
</gene>
<evidence type="ECO:0000313" key="2">
    <source>
        <dbReference type="Proteomes" id="UP000470302"/>
    </source>
</evidence>
<protein>
    <recommendedName>
        <fullName evidence="3">DUF883 family protein</fullName>
    </recommendedName>
</protein>
<reference evidence="1 2" key="1">
    <citation type="submission" date="2020-01" db="EMBL/GenBank/DDBJ databases">
        <title>Novel species isolated from a subtropical stream in China.</title>
        <authorList>
            <person name="Lu H."/>
        </authorList>
    </citation>
    <scope>NUCLEOTIDE SEQUENCE [LARGE SCALE GENOMIC DNA]</scope>
    <source>
        <strain evidence="1 2">FT82W</strain>
    </source>
</reference>
<proteinExistence type="predicted"/>
<dbReference type="RefSeq" id="WP_161100028.1">
    <property type="nucleotide sequence ID" value="NZ_WWCW01000197.1"/>
</dbReference>